<dbReference type="InterPro" id="IPR013105">
    <property type="entry name" value="TPR_2"/>
</dbReference>
<accession>A0AAQ1GGF7</accession>
<gene>
    <name evidence="4" type="ORF">SAMN05216550_108200</name>
</gene>
<keyword evidence="2 3" id="KW-0802">TPR repeat</keyword>
<dbReference type="PANTHER" id="PTHR45586">
    <property type="entry name" value="TPR REPEAT-CONTAINING PROTEIN PA4667"/>
    <property type="match status" value="1"/>
</dbReference>
<name>A0AAQ1GGF7_9BURK</name>
<dbReference type="Gene3D" id="3.40.50.2000">
    <property type="entry name" value="Glycogen Phosphorylase B"/>
    <property type="match status" value="1"/>
</dbReference>
<protein>
    <submittedName>
        <fullName evidence="4">Tetratricopeptide repeat-containing protein</fullName>
    </submittedName>
</protein>
<sequence>MNDPEIQSPAPSADEWHRRSLAAFRAGETAQARDCLERALHIAPGDATLWEHRGLIAALAAEHLAAEAFYHRALALSGGTASQHRNLADVLKLAGRADEACEHYQQALACDPSLHQAARRLADLHLQAGRFADAAQSLQGAWSLDEATAQDGIDLLNTLARLSPETEADIDALIVAYRARFATHAVALKELAFALNCLDRFDAALEVARQGLAIDTTLPLLHHNAGYALHMRGDFAGMRRHNVEAARLAPHDVAVQFNLAISLLRDGEYEAGWKQYRWHERFDHSRTLARPPFAEWQGEPVDGRRFLLLGEQGFGDQVQLLRCADWLARRGAIVDVWVHAALVGIASRARGVRHASAMLPPGPYDYWCRMFRMPEHMAMTLDTLADAVPYLRPASGSVARWRNRLDAVAHCAPGRLRVGLVWAGNPDYDLDRYRSMKLAALLPALSAIDGAPVSWFALQKGVAERELAALPAGIDITPLGPEIETFDDTLAIAQSLDLVITVDTSVAHLAGASGVPVWVLLPLCTDWRWMSDRDDSPWYPSARLFRQRELGNWDDVVDAVRVALRALAAARR</sequence>
<organism evidence="4 5">
    <name type="scientific">Paraburkholderia tropica</name>
    <dbReference type="NCBI Taxonomy" id="92647"/>
    <lineage>
        <taxon>Bacteria</taxon>
        <taxon>Pseudomonadati</taxon>
        <taxon>Pseudomonadota</taxon>
        <taxon>Betaproteobacteria</taxon>
        <taxon>Burkholderiales</taxon>
        <taxon>Burkholderiaceae</taxon>
        <taxon>Paraburkholderia</taxon>
    </lineage>
</organism>
<dbReference type="SUPFAM" id="SSF48452">
    <property type="entry name" value="TPR-like"/>
    <property type="match status" value="2"/>
</dbReference>
<dbReference type="GeneID" id="61302954"/>
<evidence type="ECO:0000256" key="1">
    <source>
        <dbReference type="ARBA" id="ARBA00022737"/>
    </source>
</evidence>
<evidence type="ECO:0000313" key="5">
    <source>
        <dbReference type="Proteomes" id="UP000183529"/>
    </source>
</evidence>
<reference evidence="4 5" key="1">
    <citation type="submission" date="2016-10" db="EMBL/GenBank/DDBJ databases">
        <authorList>
            <person name="Varghese N."/>
            <person name="Submissions S."/>
        </authorList>
    </citation>
    <scope>NUCLEOTIDE SEQUENCE [LARGE SCALE GENOMIC DNA]</scope>
    <source>
        <strain evidence="4 5">LMG 22274</strain>
    </source>
</reference>
<keyword evidence="1" id="KW-0677">Repeat</keyword>
<dbReference type="RefSeq" id="WP_080180358.1">
    <property type="nucleotide sequence ID" value="NZ_CADFGN010000003.1"/>
</dbReference>
<dbReference type="SUPFAM" id="SSF53756">
    <property type="entry name" value="UDP-Glycosyltransferase/glycogen phosphorylase"/>
    <property type="match status" value="1"/>
</dbReference>
<dbReference type="InterPro" id="IPR011990">
    <property type="entry name" value="TPR-like_helical_dom_sf"/>
</dbReference>
<comment type="caution">
    <text evidence="4">The sequence shown here is derived from an EMBL/GenBank/DDBJ whole genome shotgun (WGS) entry which is preliminary data.</text>
</comment>
<dbReference type="InterPro" id="IPR019734">
    <property type="entry name" value="TPR_rpt"/>
</dbReference>
<dbReference type="AlphaFoldDB" id="A0AAQ1GGF7"/>
<evidence type="ECO:0000256" key="2">
    <source>
        <dbReference type="ARBA" id="ARBA00022803"/>
    </source>
</evidence>
<dbReference type="EMBL" id="FNZM01000008">
    <property type="protein sequence ID" value="SEJ77567.1"/>
    <property type="molecule type" value="Genomic_DNA"/>
</dbReference>
<dbReference type="Pfam" id="PF07719">
    <property type="entry name" value="TPR_2"/>
    <property type="match status" value="1"/>
</dbReference>
<dbReference type="InterPro" id="IPR051012">
    <property type="entry name" value="CellSynth/LPSAsmb/PSIAsmb"/>
</dbReference>
<evidence type="ECO:0000256" key="3">
    <source>
        <dbReference type="PROSITE-ProRule" id="PRU00339"/>
    </source>
</evidence>
<dbReference type="Gene3D" id="1.25.40.10">
    <property type="entry name" value="Tetratricopeptide repeat domain"/>
    <property type="match status" value="2"/>
</dbReference>
<evidence type="ECO:0000313" key="4">
    <source>
        <dbReference type="EMBL" id="SEJ77567.1"/>
    </source>
</evidence>
<dbReference type="PANTHER" id="PTHR45586:SF1">
    <property type="entry name" value="LIPOPOLYSACCHARIDE ASSEMBLY PROTEIN B"/>
    <property type="match status" value="1"/>
</dbReference>
<proteinExistence type="predicted"/>
<feature type="repeat" description="TPR" evidence="3">
    <location>
        <begin position="81"/>
        <end position="114"/>
    </location>
</feature>
<dbReference type="Proteomes" id="UP000183529">
    <property type="component" value="Unassembled WGS sequence"/>
</dbReference>
<dbReference type="PROSITE" id="PS50005">
    <property type="entry name" value="TPR"/>
    <property type="match status" value="1"/>
</dbReference>
<dbReference type="SMART" id="SM00028">
    <property type="entry name" value="TPR"/>
    <property type="match status" value="6"/>
</dbReference>